<evidence type="ECO:0000256" key="12">
    <source>
        <dbReference type="ARBA" id="ARBA00048679"/>
    </source>
</evidence>
<dbReference type="EC" id="2.7.11.1" evidence="3"/>
<dbReference type="InterPro" id="IPR036390">
    <property type="entry name" value="WH_DNA-bd_sf"/>
</dbReference>
<dbReference type="RefSeq" id="WP_243637212.1">
    <property type="nucleotide sequence ID" value="NZ_BDMD01000011.1"/>
</dbReference>
<dbReference type="GO" id="GO:0046872">
    <property type="term" value="F:metal ion binding"/>
    <property type="evidence" value="ECO:0007669"/>
    <property type="project" value="UniProtKB-KW"/>
</dbReference>
<organism evidence="14 15">
    <name type="scientific">Aeropyrum pernix</name>
    <dbReference type="NCBI Taxonomy" id="56636"/>
    <lineage>
        <taxon>Archaea</taxon>
        <taxon>Thermoproteota</taxon>
        <taxon>Thermoprotei</taxon>
        <taxon>Desulfurococcales</taxon>
        <taxon>Desulfurococcaceae</taxon>
        <taxon>Aeropyrum</taxon>
    </lineage>
</organism>
<evidence type="ECO:0000256" key="7">
    <source>
        <dbReference type="ARBA" id="ARBA00022741"/>
    </source>
</evidence>
<evidence type="ECO:0000313" key="15">
    <source>
        <dbReference type="Proteomes" id="UP000291213"/>
    </source>
</evidence>
<dbReference type="GO" id="GO:0005524">
    <property type="term" value="F:ATP binding"/>
    <property type="evidence" value="ECO:0007669"/>
    <property type="project" value="UniProtKB-KW"/>
</dbReference>
<accession>A0A401H846</accession>
<dbReference type="AlphaFoldDB" id="A0A401H846"/>
<dbReference type="SUPFAM" id="SSF46785">
    <property type="entry name" value="Winged helix' DNA-binding domain"/>
    <property type="match status" value="1"/>
</dbReference>
<sequence>MPSNLWNVYTSLNGDELRVLRAIERWMRKYRYVPVELVERTSRLPPSRFSRAVKTLVSLKLVKRRLGSVSGYTLTYTGLDVLAIDNLRSRGVVEVLGDKIGLGKEGDVYVAVSPAGSKLTVKLHRAGRESFRKVRRHRSYALDLRPTSWLDVSKALAEREFKILVRLEEEGARIPSPVAWNRHAVVQRYVEGVLLADMRVLDSEAAAGILRDVLETLRIAYTRVGVVHGDLSEYNVIATTEGRGVVIDWPQYVYRDEPHALELLRRDVEYILKYFRRRAELKVELASAVRYVMGESGEPPV</sequence>
<evidence type="ECO:0000256" key="6">
    <source>
        <dbReference type="ARBA" id="ARBA00022723"/>
    </source>
</evidence>
<keyword evidence="8 14" id="KW-0418">Kinase</keyword>
<dbReference type="GO" id="GO:0004674">
    <property type="term" value="F:protein serine/threonine kinase activity"/>
    <property type="evidence" value="ECO:0007669"/>
    <property type="project" value="UniProtKB-KW"/>
</dbReference>
<reference evidence="14 15" key="1">
    <citation type="submission" date="2017-02" db="EMBL/GenBank/DDBJ databases">
        <title>isolation and characterization of a novel temperate virus Aeropyrum globular virus 1 infecting hyperthermophilic archaeon Aeropyrum.</title>
        <authorList>
            <person name="Yumiya M."/>
            <person name="Yoshida T."/>
            <person name="Sako Y."/>
        </authorList>
    </citation>
    <scope>NUCLEOTIDE SEQUENCE [LARGE SCALE GENOMIC DNA]</scope>
    <source>
        <strain evidence="14 15">YK1-12-2013</strain>
    </source>
</reference>
<proteinExistence type="inferred from homology"/>
<dbReference type="EMBL" id="BDMD01000011">
    <property type="protein sequence ID" value="GBF08558.1"/>
    <property type="molecule type" value="Genomic_DNA"/>
</dbReference>
<evidence type="ECO:0000259" key="13">
    <source>
        <dbReference type="PROSITE" id="PS50011"/>
    </source>
</evidence>
<evidence type="ECO:0000256" key="2">
    <source>
        <dbReference type="ARBA" id="ARBA00009196"/>
    </source>
</evidence>
<evidence type="ECO:0000256" key="11">
    <source>
        <dbReference type="ARBA" id="ARBA00047899"/>
    </source>
</evidence>
<keyword evidence="4" id="KW-0723">Serine/threonine-protein kinase</keyword>
<comment type="cofactor">
    <cofactor evidence="1">
        <name>Mg(2+)</name>
        <dbReference type="ChEBI" id="CHEBI:18420"/>
    </cofactor>
</comment>
<dbReference type="Pfam" id="PF09202">
    <property type="entry name" value="Rio2_N"/>
    <property type="match status" value="1"/>
</dbReference>
<protein>
    <recommendedName>
        <fullName evidence="3">non-specific serine/threonine protein kinase</fullName>
        <ecNumber evidence="3">2.7.11.1</ecNumber>
    </recommendedName>
</protein>
<dbReference type="SUPFAM" id="SSF56112">
    <property type="entry name" value="Protein kinase-like (PK-like)"/>
    <property type="match status" value="1"/>
</dbReference>
<comment type="caution">
    <text evidence="14">The sequence shown here is derived from an EMBL/GenBank/DDBJ whole genome shotgun (WGS) entry which is preliminary data.</text>
</comment>
<gene>
    <name evidence="14" type="ORF">apy_02830</name>
</gene>
<dbReference type="PROSITE" id="PS01245">
    <property type="entry name" value="RIO1"/>
    <property type="match status" value="1"/>
</dbReference>
<evidence type="ECO:0000256" key="1">
    <source>
        <dbReference type="ARBA" id="ARBA00001946"/>
    </source>
</evidence>
<name>A0A401H846_AERPX</name>
<dbReference type="InterPro" id="IPR018935">
    <property type="entry name" value="RIO_kinase_CS"/>
</dbReference>
<keyword evidence="7" id="KW-0547">Nucleotide-binding</keyword>
<dbReference type="GO" id="GO:0030490">
    <property type="term" value="P:maturation of SSU-rRNA"/>
    <property type="evidence" value="ECO:0007669"/>
    <property type="project" value="TreeGrafter"/>
</dbReference>
<dbReference type="InterPro" id="IPR015285">
    <property type="entry name" value="RIO2_wHTH_N"/>
</dbReference>
<dbReference type="InterPro" id="IPR030484">
    <property type="entry name" value="Rio2"/>
</dbReference>
<keyword evidence="10" id="KW-0460">Magnesium</keyword>
<keyword evidence="9" id="KW-0067">ATP-binding</keyword>
<dbReference type="GO" id="GO:0030688">
    <property type="term" value="C:preribosome, small subunit precursor"/>
    <property type="evidence" value="ECO:0007669"/>
    <property type="project" value="TreeGrafter"/>
</dbReference>
<dbReference type="InterPro" id="IPR000687">
    <property type="entry name" value="RIO_kinase"/>
</dbReference>
<dbReference type="PANTHER" id="PTHR45852">
    <property type="entry name" value="SER/THR-PROTEIN KINASE RIO2"/>
    <property type="match status" value="1"/>
</dbReference>
<evidence type="ECO:0000256" key="3">
    <source>
        <dbReference type="ARBA" id="ARBA00012513"/>
    </source>
</evidence>
<dbReference type="Proteomes" id="UP000291213">
    <property type="component" value="Unassembled WGS sequence"/>
</dbReference>
<dbReference type="SMART" id="SM00090">
    <property type="entry name" value="RIO"/>
    <property type="match status" value="1"/>
</dbReference>
<dbReference type="GO" id="GO:0005829">
    <property type="term" value="C:cytosol"/>
    <property type="evidence" value="ECO:0007669"/>
    <property type="project" value="TreeGrafter"/>
</dbReference>
<dbReference type="PANTHER" id="PTHR45852:SF1">
    <property type="entry name" value="SERINE_THREONINE-PROTEIN KINASE RIO2"/>
    <property type="match status" value="1"/>
</dbReference>
<evidence type="ECO:0000256" key="9">
    <source>
        <dbReference type="ARBA" id="ARBA00022840"/>
    </source>
</evidence>
<comment type="catalytic activity">
    <reaction evidence="11">
        <text>L-threonyl-[protein] + ATP = O-phospho-L-threonyl-[protein] + ADP + H(+)</text>
        <dbReference type="Rhea" id="RHEA:46608"/>
        <dbReference type="Rhea" id="RHEA-COMP:11060"/>
        <dbReference type="Rhea" id="RHEA-COMP:11605"/>
        <dbReference type="ChEBI" id="CHEBI:15378"/>
        <dbReference type="ChEBI" id="CHEBI:30013"/>
        <dbReference type="ChEBI" id="CHEBI:30616"/>
        <dbReference type="ChEBI" id="CHEBI:61977"/>
        <dbReference type="ChEBI" id="CHEBI:456216"/>
        <dbReference type="EC" id="2.7.11.1"/>
    </reaction>
</comment>
<dbReference type="Gene3D" id="3.30.200.20">
    <property type="entry name" value="Phosphorylase Kinase, domain 1"/>
    <property type="match status" value="1"/>
</dbReference>
<dbReference type="InterPro" id="IPR011009">
    <property type="entry name" value="Kinase-like_dom_sf"/>
</dbReference>
<dbReference type="PROSITE" id="PS50011">
    <property type="entry name" value="PROTEIN_KINASE_DOM"/>
    <property type="match status" value="1"/>
</dbReference>
<keyword evidence="6" id="KW-0479">Metal-binding</keyword>
<evidence type="ECO:0000313" key="14">
    <source>
        <dbReference type="EMBL" id="GBF08558.1"/>
    </source>
</evidence>
<keyword evidence="5" id="KW-0808">Transferase</keyword>
<feature type="domain" description="Protein kinase" evidence="13">
    <location>
        <begin position="94"/>
        <end position="301"/>
    </location>
</feature>
<dbReference type="FunFam" id="3.30.200.20:FF:000052">
    <property type="entry name" value="Serine/threonine-protein kinase RIO2"/>
    <property type="match status" value="1"/>
</dbReference>
<dbReference type="Gene3D" id="1.10.510.10">
    <property type="entry name" value="Transferase(Phosphotransferase) domain 1"/>
    <property type="match status" value="1"/>
</dbReference>
<dbReference type="Pfam" id="PF01163">
    <property type="entry name" value="RIO1"/>
    <property type="match status" value="1"/>
</dbReference>
<dbReference type="CDD" id="cd05144">
    <property type="entry name" value="RIO2_C"/>
    <property type="match status" value="1"/>
</dbReference>
<evidence type="ECO:0000256" key="10">
    <source>
        <dbReference type="ARBA" id="ARBA00022842"/>
    </source>
</evidence>
<evidence type="ECO:0000256" key="5">
    <source>
        <dbReference type="ARBA" id="ARBA00022679"/>
    </source>
</evidence>
<dbReference type="InterPro" id="IPR036388">
    <property type="entry name" value="WH-like_DNA-bd_sf"/>
</dbReference>
<dbReference type="InterPro" id="IPR018934">
    <property type="entry name" value="RIO_dom"/>
</dbReference>
<evidence type="ECO:0000256" key="8">
    <source>
        <dbReference type="ARBA" id="ARBA00022777"/>
    </source>
</evidence>
<comment type="catalytic activity">
    <reaction evidence="12">
        <text>L-seryl-[protein] + ATP = O-phospho-L-seryl-[protein] + ADP + H(+)</text>
        <dbReference type="Rhea" id="RHEA:17989"/>
        <dbReference type="Rhea" id="RHEA-COMP:9863"/>
        <dbReference type="Rhea" id="RHEA-COMP:11604"/>
        <dbReference type="ChEBI" id="CHEBI:15378"/>
        <dbReference type="ChEBI" id="CHEBI:29999"/>
        <dbReference type="ChEBI" id="CHEBI:30616"/>
        <dbReference type="ChEBI" id="CHEBI:83421"/>
        <dbReference type="ChEBI" id="CHEBI:456216"/>
        <dbReference type="EC" id="2.7.11.1"/>
    </reaction>
</comment>
<dbReference type="Gene3D" id="1.10.10.10">
    <property type="entry name" value="Winged helix-like DNA-binding domain superfamily/Winged helix DNA-binding domain"/>
    <property type="match status" value="1"/>
</dbReference>
<comment type="similarity">
    <text evidence="2">Belongs to the protein kinase superfamily. RIO-type Ser/Thr kinase family.</text>
</comment>
<evidence type="ECO:0000256" key="4">
    <source>
        <dbReference type="ARBA" id="ARBA00022527"/>
    </source>
</evidence>
<dbReference type="InterPro" id="IPR000719">
    <property type="entry name" value="Prot_kinase_dom"/>
</dbReference>